<evidence type="ECO:0000256" key="6">
    <source>
        <dbReference type="ARBA" id="ARBA00022840"/>
    </source>
</evidence>
<dbReference type="InterPro" id="IPR050538">
    <property type="entry name" value="MAP_kinase_kinase_kinase"/>
</dbReference>
<dbReference type="PANTHER" id="PTHR48016:SF8">
    <property type="entry name" value="MITOGEN-ACTIVATED PROTEIN KINASE KINASE KINASE 3"/>
    <property type="match status" value="1"/>
</dbReference>
<dbReference type="GO" id="GO:0004709">
    <property type="term" value="F:MAP kinase kinase kinase activity"/>
    <property type="evidence" value="ECO:0007669"/>
    <property type="project" value="UniProtKB-EC"/>
</dbReference>
<evidence type="ECO:0000256" key="10">
    <source>
        <dbReference type="SAM" id="MobiDB-lite"/>
    </source>
</evidence>
<comment type="caution">
    <text evidence="12">The sequence shown here is derived from an EMBL/GenBank/DDBJ whole genome shotgun (WGS) entry which is preliminary data.</text>
</comment>
<dbReference type="Proteomes" id="UP000729402">
    <property type="component" value="Unassembled WGS sequence"/>
</dbReference>
<evidence type="ECO:0000256" key="1">
    <source>
        <dbReference type="ARBA" id="ARBA00006529"/>
    </source>
</evidence>
<comment type="catalytic activity">
    <reaction evidence="7">
        <text>L-threonyl-[protein] + ATP = O-phospho-L-threonyl-[protein] + ADP + H(+)</text>
        <dbReference type="Rhea" id="RHEA:46608"/>
        <dbReference type="Rhea" id="RHEA-COMP:11060"/>
        <dbReference type="Rhea" id="RHEA-COMP:11605"/>
        <dbReference type="ChEBI" id="CHEBI:15378"/>
        <dbReference type="ChEBI" id="CHEBI:30013"/>
        <dbReference type="ChEBI" id="CHEBI:30616"/>
        <dbReference type="ChEBI" id="CHEBI:61977"/>
        <dbReference type="ChEBI" id="CHEBI:456216"/>
        <dbReference type="EC" id="2.7.11.25"/>
    </reaction>
</comment>
<dbReference type="InterPro" id="IPR000719">
    <property type="entry name" value="Prot_kinase_dom"/>
</dbReference>
<evidence type="ECO:0000256" key="7">
    <source>
        <dbReference type="ARBA" id="ARBA00047559"/>
    </source>
</evidence>
<feature type="region of interest" description="Disordered" evidence="10">
    <location>
        <begin position="413"/>
        <end position="437"/>
    </location>
</feature>
<evidence type="ECO:0000313" key="13">
    <source>
        <dbReference type="Proteomes" id="UP000729402"/>
    </source>
</evidence>
<evidence type="ECO:0000259" key="11">
    <source>
        <dbReference type="PROSITE" id="PS50011"/>
    </source>
</evidence>
<dbReference type="CDD" id="cd06632">
    <property type="entry name" value="STKc_MEKK1_plant"/>
    <property type="match status" value="1"/>
</dbReference>
<dbReference type="FunFam" id="1.10.510.10:FF:000186">
    <property type="entry name" value="Mitogen-activated protein kinase kinase kinase"/>
    <property type="match status" value="1"/>
</dbReference>
<feature type="domain" description="Protein kinase" evidence="11">
    <location>
        <begin position="146"/>
        <end position="402"/>
    </location>
</feature>
<evidence type="ECO:0000256" key="9">
    <source>
        <dbReference type="PROSITE-ProRule" id="PRU10141"/>
    </source>
</evidence>
<comment type="similarity">
    <text evidence="1">Belongs to the protein kinase superfamily. STE Ser/Thr protein kinase family. MAP kinase kinase kinase subfamily.</text>
</comment>
<dbReference type="OrthoDB" id="266718at2759"/>
<evidence type="ECO:0000256" key="2">
    <source>
        <dbReference type="ARBA" id="ARBA00012406"/>
    </source>
</evidence>
<protein>
    <recommendedName>
        <fullName evidence="2">mitogen-activated protein kinase kinase kinase</fullName>
        <ecNumber evidence="2">2.7.11.25</ecNumber>
    </recommendedName>
</protein>
<feature type="binding site" evidence="9">
    <location>
        <position position="175"/>
    </location>
    <ligand>
        <name>ATP</name>
        <dbReference type="ChEBI" id="CHEBI:30616"/>
    </ligand>
</feature>
<keyword evidence="5" id="KW-0418">Kinase</keyword>
<dbReference type="PANTHER" id="PTHR48016">
    <property type="entry name" value="MAP KINASE KINASE KINASE SSK2-RELATED-RELATED"/>
    <property type="match status" value="1"/>
</dbReference>
<accession>A0A8J6BMS5</accession>
<dbReference type="PROSITE" id="PS00107">
    <property type="entry name" value="PROTEIN_KINASE_ATP"/>
    <property type="match status" value="1"/>
</dbReference>
<reference evidence="12" key="1">
    <citation type="journal article" date="2021" name="bioRxiv">
        <title>Whole Genome Assembly and Annotation of Northern Wild Rice, Zizania palustris L., Supports a Whole Genome Duplication in the Zizania Genus.</title>
        <authorList>
            <person name="Haas M."/>
            <person name="Kono T."/>
            <person name="Macchietto M."/>
            <person name="Millas R."/>
            <person name="McGilp L."/>
            <person name="Shao M."/>
            <person name="Duquette J."/>
            <person name="Hirsch C.N."/>
            <person name="Kimball J."/>
        </authorList>
    </citation>
    <scope>NUCLEOTIDE SEQUENCE</scope>
    <source>
        <tissue evidence="12">Fresh leaf tissue</tissue>
    </source>
</reference>
<gene>
    <name evidence="12" type="ORF">GUJ93_ZPchr0011g28207</name>
</gene>
<dbReference type="PROSITE" id="PS50011">
    <property type="entry name" value="PROTEIN_KINASE_DOM"/>
    <property type="match status" value="1"/>
</dbReference>
<name>A0A8J6BMS5_ZIZPA</name>
<evidence type="ECO:0000256" key="3">
    <source>
        <dbReference type="ARBA" id="ARBA00022679"/>
    </source>
</evidence>
<reference evidence="12" key="2">
    <citation type="submission" date="2021-02" db="EMBL/GenBank/DDBJ databases">
        <authorList>
            <person name="Kimball J.A."/>
            <person name="Haas M.W."/>
            <person name="Macchietto M."/>
            <person name="Kono T."/>
            <person name="Duquette J."/>
            <person name="Shao M."/>
        </authorList>
    </citation>
    <scope>NUCLEOTIDE SEQUENCE</scope>
    <source>
        <tissue evidence="12">Fresh leaf tissue</tissue>
    </source>
</reference>
<evidence type="ECO:0000313" key="12">
    <source>
        <dbReference type="EMBL" id="KAG8091017.1"/>
    </source>
</evidence>
<feature type="compositionally biased region" description="Low complexity" evidence="10">
    <location>
        <begin position="79"/>
        <end position="89"/>
    </location>
</feature>
<dbReference type="InterPro" id="IPR017441">
    <property type="entry name" value="Protein_kinase_ATP_BS"/>
</dbReference>
<keyword evidence="4 9" id="KW-0547">Nucleotide-binding</keyword>
<dbReference type="AlphaFoldDB" id="A0A8J6BMS5"/>
<dbReference type="EC" id="2.7.11.25" evidence="2"/>
<dbReference type="SMART" id="SM00220">
    <property type="entry name" value="S_TKc"/>
    <property type="match status" value="1"/>
</dbReference>
<keyword evidence="3" id="KW-0808">Transferase</keyword>
<proteinExistence type="inferred from homology"/>
<dbReference type="GO" id="GO:0005524">
    <property type="term" value="F:ATP binding"/>
    <property type="evidence" value="ECO:0007669"/>
    <property type="project" value="UniProtKB-UniRule"/>
</dbReference>
<evidence type="ECO:0000256" key="8">
    <source>
        <dbReference type="ARBA" id="ARBA00048329"/>
    </source>
</evidence>
<organism evidence="12 13">
    <name type="scientific">Zizania palustris</name>
    <name type="common">Northern wild rice</name>
    <dbReference type="NCBI Taxonomy" id="103762"/>
    <lineage>
        <taxon>Eukaryota</taxon>
        <taxon>Viridiplantae</taxon>
        <taxon>Streptophyta</taxon>
        <taxon>Embryophyta</taxon>
        <taxon>Tracheophyta</taxon>
        <taxon>Spermatophyta</taxon>
        <taxon>Magnoliopsida</taxon>
        <taxon>Liliopsida</taxon>
        <taxon>Poales</taxon>
        <taxon>Poaceae</taxon>
        <taxon>BOP clade</taxon>
        <taxon>Oryzoideae</taxon>
        <taxon>Oryzeae</taxon>
        <taxon>Zizaniinae</taxon>
        <taxon>Zizania</taxon>
    </lineage>
</organism>
<keyword evidence="13" id="KW-1185">Reference proteome</keyword>
<sequence length="553" mass="60800">MVSDASYVFSGRTLTIDSKKQSLLLEEEHFFTNNQALEHSRLSETSVSPRKEFYLHNLDLSNDQTAYCRGRNSTEIVFSTRTTSSPPSSKGHNPFPPSPVHSRAFGHCPGSPTARHDDSRSSSSSHPLPRPPGSPCPSSCSLNSQWKKGKLLGSGTFGQVYQGFNSEGGQMCAIKEVKVISDDSSSKECLRQLNQEMVLLSQLSHPNIVQYYGSELSNETLSVYLEYVSGGSIHKLLQEYGAFGEAVLRSYTAQILSGLAYLHGRNTVHRDIKGANILVDPNGDIKLADFGMAKHISAYTSIKSFKGSPYWMAPEVIMNSNGYSLSVDIWSLGCTILEMVTARPPWSQYEGVAAIFKIGNSKDIPDIPDHLSFEAKNFLKLCLQRDPAARPTAAQLMEHPFVKDLDVNKSSRSGMTRDMFSTSSDGKGSATSIEFSSHRSLSPLRDRGLMTRNLPGPAIPSISTRRISAINPSNAHMNMSLPVSPCSSPLRQYRQSNWSCVPSPPHPAYSAGAANYSPINKALYPTRPSSYHADPWLEISQLKAQPFDSPRRL</sequence>
<dbReference type="Pfam" id="PF00069">
    <property type="entry name" value="Pkinase"/>
    <property type="match status" value="1"/>
</dbReference>
<dbReference type="EMBL" id="JAAALK010000081">
    <property type="protein sequence ID" value="KAG8091017.1"/>
    <property type="molecule type" value="Genomic_DNA"/>
</dbReference>
<evidence type="ECO:0000256" key="4">
    <source>
        <dbReference type="ARBA" id="ARBA00022741"/>
    </source>
</evidence>
<dbReference type="GO" id="GO:0005737">
    <property type="term" value="C:cytoplasm"/>
    <property type="evidence" value="ECO:0007669"/>
    <property type="project" value="TreeGrafter"/>
</dbReference>
<feature type="region of interest" description="Disordered" evidence="10">
    <location>
        <begin position="79"/>
        <end position="141"/>
    </location>
</feature>
<keyword evidence="6 9" id="KW-0067">ATP-binding</keyword>
<evidence type="ECO:0000256" key="5">
    <source>
        <dbReference type="ARBA" id="ARBA00022777"/>
    </source>
</evidence>
<comment type="catalytic activity">
    <reaction evidence="8">
        <text>L-seryl-[protein] + ATP = O-phospho-L-seryl-[protein] + ADP + H(+)</text>
        <dbReference type="Rhea" id="RHEA:17989"/>
        <dbReference type="Rhea" id="RHEA-COMP:9863"/>
        <dbReference type="Rhea" id="RHEA-COMP:11604"/>
        <dbReference type="ChEBI" id="CHEBI:15378"/>
        <dbReference type="ChEBI" id="CHEBI:29999"/>
        <dbReference type="ChEBI" id="CHEBI:30616"/>
        <dbReference type="ChEBI" id="CHEBI:83421"/>
        <dbReference type="ChEBI" id="CHEBI:456216"/>
        <dbReference type="EC" id="2.7.11.25"/>
    </reaction>
</comment>